<feature type="chain" id="PRO_5019242873" description="Maltose-binding periplasmic proteins/domains" evidence="1">
    <location>
        <begin position="23"/>
        <end position="785"/>
    </location>
</feature>
<dbReference type="RefSeq" id="WP_129719801.1">
    <property type="nucleotide sequence ID" value="NZ_LR214951.1"/>
</dbReference>
<dbReference type="EMBL" id="LR214951">
    <property type="protein sequence ID" value="VEU59409.1"/>
    <property type="molecule type" value="Genomic_DNA"/>
</dbReference>
<evidence type="ECO:0008006" key="4">
    <source>
        <dbReference type="Google" id="ProtNLM"/>
    </source>
</evidence>
<dbReference type="AlphaFoldDB" id="A0A449A5A5"/>
<keyword evidence="3" id="KW-1185">Reference proteome</keyword>
<proteinExistence type="predicted"/>
<name>A0A449A5A5_9BACT</name>
<organism evidence="2 3">
    <name type="scientific">Mesomycoplasma neurolyticum</name>
    <dbReference type="NCBI Taxonomy" id="2120"/>
    <lineage>
        <taxon>Bacteria</taxon>
        <taxon>Bacillati</taxon>
        <taxon>Mycoplasmatota</taxon>
        <taxon>Mycoplasmoidales</taxon>
        <taxon>Metamycoplasmataceae</taxon>
        <taxon>Mesomycoplasma</taxon>
    </lineage>
</organism>
<gene>
    <name evidence="2" type="ORF">NCTC10166_00380</name>
</gene>
<keyword evidence="1" id="KW-0732">Signal</keyword>
<dbReference type="KEGG" id="mnu:NCTC10166_00380"/>
<sequence>MNKKIKKTVLFSLFTIPFIGFASACANQQKTNEFADSKTIVVAKEGVQEKFWNQVEEEFKKTDSYKKGFRIQYVEKDVFSALDHVITTGFNDQNSPDLIYAPQDRITNLLQNKAIKKWDSNIKEEILSSSNATEEEKSFINSFGSFKKITEDEAHFYNFAHNKEAIVLMTKKPLEEVKKDFSNEKTDEMVELVENGKAFFRIQDGWYGNGILGGVLSSDEIKKIIYKKEDGQWSSGFIKNDKHYEKFKQIIDIAAELIYPIYNAGFVLTEEEYKKNPFAEKGITQSDLQTLLQSDMSAVQNKIVELISSGKLEYAMVGSWDIGATSKQGINTYLNFPKLKNNHEYKQASGSWSWTINARNNGVSQERTTALYDLLKIIFKTDSYLKYFESDTKIPLFTSIQNEMKKKIDQDNSTKNSDLDVFAKSANYTDWREFLNEYDNLFSGINKFLDKTIYSYGSWEQTQSKTPLADENLINAKDKFGIKESNKEIFNNIGIKDETFNSILNLEWKKTTGLRNAIAALLKIDDITKLKGEGDAGESWQVAKTLIKDDVAFDKQLLVDDKTTSAHIRKIEKYIFGVNGDNKNEVLEFIEELKKTDFSKILDKIKTKAKEFSNKYAKDTVADDEIEKATSHYLANYYNQAIWEKAKESYFKEWETIKFKQKDKTKDTDKTITEVITLVNTYRSANIAQKIISVLTSDKTLKENGYGIIQYQDSRLDNANPQFGGAYWDLWNNQILGNAASYQQMKTTIKTLDELKKAFADKFDKLYSDKVSALNSSNSEDFISD</sequence>
<evidence type="ECO:0000256" key="1">
    <source>
        <dbReference type="SAM" id="SignalP"/>
    </source>
</evidence>
<dbReference type="OrthoDB" id="399723at2"/>
<protein>
    <recommendedName>
        <fullName evidence="4">Maltose-binding periplasmic proteins/domains</fullName>
    </recommendedName>
</protein>
<evidence type="ECO:0000313" key="2">
    <source>
        <dbReference type="EMBL" id="VEU59409.1"/>
    </source>
</evidence>
<feature type="signal peptide" evidence="1">
    <location>
        <begin position="1"/>
        <end position="22"/>
    </location>
</feature>
<dbReference type="SUPFAM" id="SSF53850">
    <property type="entry name" value="Periplasmic binding protein-like II"/>
    <property type="match status" value="1"/>
</dbReference>
<dbReference type="Proteomes" id="UP000289440">
    <property type="component" value="Chromosome"/>
</dbReference>
<reference evidence="2 3" key="1">
    <citation type="submission" date="2019-01" db="EMBL/GenBank/DDBJ databases">
        <authorList>
            <consortium name="Pathogen Informatics"/>
        </authorList>
    </citation>
    <scope>NUCLEOTIDE SEQUENCE [LARGE SCALE GENOMIC DNA]</scope>
    <source>
        <strain evidence="2 3">NCTC10166</strain>
    </source>
</reference>
<dbReference type="PROSITE" id="PS51257">
    <property type="entry name" value="PROKAR_LIPOPROTEIN"/>
    <property type="match status" value="1"/>
</dbReference>
<accession>A0A449A5A5</accession>
<evidence type="ECO:0000313" key="3">
    <source>
        <dbReference type="Proteomes" id="UP000289440"/>
    </source>
</evidence>